<protein>
    <recommendedName>
        <fullName evidence="2 7">Transcriptional regulator CtsR</fullName>
    </recommendedName>
</protein>
<evidence type="ECO:0000313" key="11">
    <source>
        <dbReference type="Proteomes" id="UP000838686"/>
    </source>
</evidence>
<evidence type="ECO:0000259" key="9">
    <source>
        <dbReference type="Pfam" id="PF17727"/>
    </source>
</evidence>
<dbReference type="Pfam" id="PF05848">
    <property type="entry name" value="CtsR"/>
    <property type="match status" value="1"/>
</dbReference>
<feature type="domain" description="CtsR N-terminal HTH" evidence="8">
    <location>
        <begin position="3"/>
        <end position="74"/>
    </location>
</feature>
<evidence type="ECO:0000259" key="8">
    <source>
        <dbReference type="Pfam" id="PF05848"/>
    </source>
</evidence>
<evidence type="ECO:0000256" key="2">
    <source>
        <dbReference type="ARBA" id="ARBA00014129"/>
    </source>
</evidence>
<keyword evidence="11" id="KW-1185">Reference proteome</keyword>
<organism evidence="10 11">
    <name type="scientific">Paenibacillus plantiphilus</name>
    <dbReference type="NCBI Taxonomy" id="2905650"/>
    <lineage>
        <taxon>Bacteria</taxon>
        <taxon>Bacillati</taxon>
        <taxon>Bacillota</taxon>
        <taxon>Bacilli</taxon>
        <taxon>Bacillales</taxon>
        <taxon>Paenibacillaceae</taxon>
        <taxon>Paenibacillus</taxon>
    </lineage>
</organism>
<dbReference type="InterPro" id="IPR040465">
    <property type="entry name" value="CtsR_N"/>
</dbReference>
<dbReference type="InterPro" id="IPR008463">
    <property type="entry name" value="CtsR"/>
</dbReference>
<evidence type="ECO:0000313" key="10">
    <source>
        <dbReference type="EMBL" id="CAH1219855.1"/>
    </source>
</evidence>
<feature type="domain" description="CtsR C-terminal dimerization" evidence="9">
    <location>
        <begin position="82"/>
        <end position="147"/>
    </location>
</feature>
<proteinExistence type="inferred from homology"/>
<evidence type="ECO:0000256" key="3">
    <source>
        <dbReference type="ARBA" id="ARBA00022491"/>
    </source>
</evidence>
<gene>
    <name evidence="10" type="primary">ctsr</name>
    <name evidence="10" type="ORF">PAECIP111893_04625</name>
</gene>
<comment type="similarity">
    <text evidence="1 7">Belongs to the CtsR family.</text>
</comment>
<keyword evidence="5 7" id="KW-0238">DNA-binding</keyword>
<dbReference type="InterPro" id="IPR041473">
    <property type="entry name" value="CtsR_C"/>
</dbReference>
<dbReference type="RefSeq" id="WP_236345141.1">
    <property type="nucleotide sequence ID" value="NZ_CAKMMF010000033.1"/>
</dbReference>
<dbReference type="Gene3D" id="1.10.1200.150">
    <property type="entry name" value="Transcriptional regulator CtsR, C-terminal domain"/>
    <property type="match status" value="1"/>
</dbReference>
<dbReference type="EMBL" id="CAKMMF010000033">
    <property type="protein sequence ID" value="CAH1219855.1"/>
    <property type="molecule type" value="Genomic_DNA"/>
</dbReference>
<dbReference type="Gene3D" id="3.30.56.130">
    <property type="entry name" value="Transcriptional regulator CtsR, winged HTH domain"/>
    <property type="match status" value="1"/>
</dbReference>
<dbReference type="PIRSF" id="PIRSF010607">
    <property type="entry name" value="Txn_repr_CtsR"/>
    <property type="match status" value="1"/>
</dbReference>
<keyword evidence="6 7" id="KW-0804">Transcription</keyword>
<comment type="caution">
    <text evidence="10">The sequence shown here is derived from an EMBL/GenBank/DDBJ whole genome shotgun (WGS) entry which is preliminary data.</text>
</comment>
<dbReference type="Proteomes" id="UP000838686">
    <property type="component" value="Unassembled WGS sequence"/>
</dbReference>
<keyword evidence="4 7" id="KW-0805">Transcription regulation</keyword>
<dbReference type="InterPro" id="IPR041908">
    <property type="entry name" value="CtsR_C_sf"/>
</dbReference>
<accession>A0ABM9CR36</accession>
<evidence type="ECO:0000256" key="7">
    <source>
        <dbReference type="PIRNR" id="PIRNR010607"/>
    </source>
</evidence>
<evidence type="ECO:0000256" key="4">
    <source>
        <dbReference type="ARBA" id="ARBA00023015"/>
    </source>
</evidence>
<keyword evidence="3 7" id="KW-0678">Repressor</keyword>
<sequence>MRNISDLIEQHLKHMLQESSEGAVELQRNELADQFSCVPSQINYVISTRFTLEKGYVVESKRGGGGYIRIQRIELPTLTAIQGHIAETVGDQVDQSAAEGLIYQLEEAGFISKREANLLRAAVSREAIAVKLPLRDEIRARLLKAMLITLLIK</sequence>
<name>A0ABM9CR36_9BACL</name>
<evidence type="ECO:0000256" key="6">
    <source>
        <dbReference type="ARBA" id="ARBA00023163"/>
    </source>
</evidence>
<dbReference type="Pfam" id="PF17727">
    <property type="entry name" value="CtsR_C"/>
    <property type="match status" value="1"/>
</dbReference>
<evidence type="ECO:0000256" key="1">
    <source>
        <dbReference type="ARBA" id="ARBA00010189"/>
    </source>
</evidence>
<dbReference type="InterPro" id="IPR041902">
    <property type="entry name" value="CtsR_N_sf"/>
</dbReference>
<evidence type="ECO:0000256" key="5">
    <source>
        <dbReference type="ARBA" id="ARBA00023125"/>
    </source>
</evidence>
<reference evidence="10" key="1">
    <citation type="submission" date="2022-01" db="EMBL/GenBank/DDBJ databases">
        <authorList>
            <person name="Criscuolo A."/>
        </authorList>
    </citation>
    <scope>NUCLEOTIDE SEQUENCE</scope>
    <source>
        <strain evidence="10">CIP111893</strain>
    </source>
</reference>